<dbReference type="GO" id="GO:0016758">
    <property type="term" value="F:hexosyltransferase activity"/>
    <property type="evidence" value="ECO:0007669"/>
    <property type="project" value="TreeGrafter"/>
</dbReference>
<evidence type="ECO:0000256" key="3">
    <source>
        <dbReference type="ARBA" id="ARBA00022676"/>
    </source>
</evidence>
<dbReference type="InterPro" id="IPR007577">
    <property type="entry name" value="GlycoTrfase_DXD_sugar-bd_CS"/>
</dbReference>
<dbReference type="RefSeq" id="XP_026676642.1">
    <property type="nucleotide sequence ID" value="XM_026820841.1"/>
</dbReference>
<organism evidence="9 10">
    <name type="scientific">Diaphorina citri</name>
    <name type="common">Asian citrus psyllid</name>
    <dbReference type="NCBI Taxonomy" id="121845"/>
    <lineage>
        <taxon>Eukaryota</taxon>
        <taxon>Metazoa</taxon>
        <taxon>Ecdysozoa</taxon>
        <taxon>Arthropoda</taxon>
        <taxon>Hexapoda</taxon>
        <taxon>Insecta</taxon>
        <taxon>Pterygota</taxon>
        <taxon>Neoptera</taxon>
        <taxon>Paraneoptera</taxon>
        <taxon>Hemiptera</taxon>
        <taxon>Sternorrhyncha</taxon>
        <taxon>Psylloidea</taxon>
        <taxon>Psyllidae</taxon>
        <taxon>Diaphorininae</taxon>
        <taxon>Diaphorina</taxon>
    </lineage>
</organism>
<evidence type="ECO:0000256" key="4">
    <source>
        <dbReference type="ARBA" id="ARBA00022679"/>
    </source>
</evidence>
<reference evidence="10" key="1">
    <citation type="submission" date="2025-08" db="UniProtKB">
        <authorList>
            <consortium name="RefSeq"/>
        </authorList>
    </citation>
    <scope>IDENTIFICATION</scope>
</reference>
<keyword evidence="3" id="KW-0328">Glycosyltransferase</keyword>
<keyword evidence="7" id="KW-0812">Transmembrane</keyword>
<keyword evidence="7" id="KW-1133">Transmembrane helix</keyword>
<feature type="transmembrane region" description="Helical" evidence="7">
    <location>
        <begin position="12"/>
        <end position="32"/>
    </location>
</feature>
<gene>
    <name evidence="10" type="primary">LOC103505501</name>
</gene>
<dbReference type="SUPFAM" id="SSF53448">
    <property type="entry name" value="Nucleotide-diphospho-sugar transferases"/>
    <property type="match status" value="1"/>
</dbReference>
<evidence type="ECO:0000256" key="5">
    <source>
        <dbReference type="ARBA" id="ARBA00023034"/>
    </source>
</evidence>
<dbReference type="GO" id="GO:0006688">
    <property type="term" value="P:glycosphingolipid biosynthetic process"/>
    <property type="evidence" value="ECO:0007669"/>
    <property type="project" value="TreeGrafter"/>
</dbReference>
<comment type="similarity">
    <text evidence="2">Belongs to the glycosyltransferase 32 family.</text>
</comment>
<evidence type="ECO:0000256" key="7">
    <source>
        <dbReference type="SAM" id="Phobius"/>
    </source>
</evidence>
<dbReference type="InterPro" id="IPR051981">
    <property type="entry name" value="Glycosyltransf_32"/>
</dbReference>
<dbReference type="PANTHER" id="PTHR12042:SF21">
    <property type="entry name" value="ALPHA1,4-GALACTOSYLTRANSFERASE 1-RELATED"/>
    <property type="match status" value="1"/>
</dbReference>
<keyword evidence="4" id="KW-0808">Transferase</keyword>
<evidence type="ECO:0000256" key="2">
    <source>
        <dbReference type="ARBA" id="ARBA00009003"/>
    </source>
</evidence>
<comment type="subcellular location">
    <subcellularLocation>
        <location evidence="1">Golgi apparatus membrane</location>
        <topology evidence="1">Single-pass type II membrane protein</topology>
    </subcellularLocation>
</comment>
<feature type="domain" description="Alpha 1,4-glycosyltransferase" evidence="8">
    <location>
        <begin position="313"/>
        <end position="394"/>
    </location>
</feature>
<evidence type="ECO:0000313" key="9">
    <source>
        <dbReference type="Proteomes" id="UP000079169"/>
    </source>
</evidence>
<dbReference type="Gene3D" id="3.90.550.20">
    <property type="match status" value="1"/>
</dbReference>
<dbReference type="STRING" id="121845.A0A3Q0IKE0"/>
<proteinExistence type="inferred from homology"/>
<dbReference type="Pfam" id="PF04488">
    <property type="entry name" value="Gly_transf_sug"/>
    <property type="match status" value="1"/>
</dbReference>
<accession>A0A3Q0IKE0</accession>
<evidence type="ECO:0000313" key="10">
    <source>
        <dbReference type="RefSeq" id="XP_026676642.1"/>
    </source>
</evidence>
<keyword evidence="9" id="KW-1185">Reference proteome</keyword>
<feature type="domain" description="Alpha 1,4-glycosyltransferase" evidence="8">
    <location>
        <begin position="233"/>
        <end position="303"/>
    </location>
</feature>
<dbReference type="GeneID" id="103505501"/>
<name>A0A3Q0IKE0_DIACI</name>
<keyword evidence="5" id="KW-0333">Golgi apparatus</keyword>
<dbReference type="AlphaFoldDB" id="A0A3Q0IKE0"/>
<sequence length="399" mass="46172">MHPHPAYLQRALLYLTAVCLTLSFLLGVHIFLSPRFLNHFVFRVKQPLRYIEYWRSGYRVQNINCVLSGVEKDFAFDDITRLDVPDNSIFFLETSCTHADGVELTLRQACSIESAAMMNPGVQVYVVVIASVRNRTRNPLIDRLYEYQNVHIVQVDLGRYFQNTPLHGFYTQDAILTSLWPLSHMSDLLRYVTLYKYGGTYLDLDFIVIKSLESLHNYAGAESSSVVAAGVIHLDKDHWLSGAALRELRDNFKTTEWGANGPGVLTRLLKAECKPQSYAHNIISCRNFTIYPPRFFYPVHWEHYCIPSTQSYAHNIISCRNFTIYPPRFFYPVHWEHWADYLNETNAPATMSLFRDSYALHVWNSFTKRVPVKLGSEQPYAQIARRYCPRVSNLAGEQF</sequence>
<dbReference type="Proteomes" id="UP000079169">
    <property type="component" value="Unplaced"/>
</dbReference>
<protein>
    <submittedName>
        <fullName evidence="10">Lactosylceramide 4-alpha-galactosyltransferase-like isoform X1</fullName>
    </submittedName>
</protein>
<dbReference type="Pfam" id="PF04572">
    <property type="entry name" value="Gb3_synth"/>
    <property type="match status" value="2"/>
</dbReference>
<dbReference type="InterPro" id="IPR007652">
    <property type="entry name" value="A1-4-GlycosylTfrase_dom"/>
</dbReference>
<dbReference type="GO" id="GO:0000139">
    <property type="term" value="C:Golgi membrane"/>
    <property type="evidence" value="ECO:0007669"/>
    <property type="project" value="UniProtKB-SubCell"/>
</dbReference>
<dbReference type="PANTHER" id="PTHR12042">
    <property type="entry name" value="LACTOSYLCERAMIDE 4-ALPHA-GALACTOSYLTRANSFERASE ALPHA- 1,4-GALACTOSYLTRANSFERASE"/>
    <property type="match status" value="1"/>
</dbReference>
<evidence type="ECO:0000256" key="6">
    <source>
        <dbReference type="ARBA" id="ARBA00023136"/>
    </source>
</evidence>
<dbReference type="PaxDb" id="121845-A0A3Q0IKE0"/>
<evidence type="ECO:0000256" key="1">
    <source>
        <dbReference type="ARBA" id="ARBA00004323"/>
    </source>
</evidence>
<dbReference type="InterPro" id="IPR029044">
    <property type="entry name" value="Nucleotide-diphossugar_trans"/>
</dbReference>
<keyword evidence="6 7" id="KW-0472">Membrane</keyword>
<evidence type="ECO:0000259" key="8">
    <source>
        <dbReference type="Pfam" id="PF04572"/>
    </source>
</evidence>